<accession>A0A7Y9J5Q8</accession>
<dbReference type="EMBL" id="JACCBN010000001">
    <property type="protein sequence ID" value="NYD36412.1"/>
    <property type="molecule type" value="Genomic_DNA"/>
</dbReference>
<dbReference type="RefSeq" id="WP_179794093.1">
    <property type="nucleotide sequence ID" value="NZ_BAABHP010000028.1"/>
</dbReference>
<gene>
    <name evidence="1" type="ORF">BJ983_002514</name>
</gene>
<evidence type="ECO:0000313" key="1">
    <source>
        <dbReference type="EMBL" id="NYD36412.1"/>
    </source>
</evidence>
<organism evidence="1 2">
    <name type="scientific">Actinomycetospora corticicola</name>
    <dbReference type="NCBI Taxonomy" id="663602"/>
    <lineage>
        <taxon>Bacteria</taxon>
        <taxon>Bacillati</taxon>
        <taxon>Actinomycetota</taxon>
        <taxon>Actinomycetes</taxon>
        <taxon>Pseudonocardiales</taxon>
        <taxon>Pseudonocardiaceae</taxon>
        <taxon>Actinomycetospora</taxon>
    </lineage>
</organism>
<proteinExistence type="predicted"/>
<sequence>MDGRWDPGAMTWLREVRDRWRALGVLGLLEDAVAAVWERNVARHDPAVAGDTALTLGLTSSENLRTRLLAVAPEWADRAVWIGSPRNSLVVRHEQVALHVMKAPPAHAPTPDFGVLRWEGAIREAAAADNGAGYVPVGGQLALDGLSAPRVSPETTSGLGHVVLVWTGTASTVTTTGWLAVPWEGALGRDHADPPGAAWLAALPLWSHGPAEVPHPAEVPAVSIPIGLLSP</sequence>
<name>A0A7Y9J5Q8_9PSEU</name>
<reference evidence="1 2" key="1">
    <citation type="submission" date="2020-07" db="EMBL/GenBank/DDBJ databases">
        <title>Sequencing the genomes of 1000 actinobacteria strains.</title>
        <authorList>
            <person name="Klenk H.-P."/>
        </authorList>
    </citation>
    <scope>NUCLEOTIDE SEQUENCE [LARGE SCALE GENOMIC DNA]</scope>
    <source>
        <strain evidence="1 2">DSM 45772</strain>
    </source>
</reference>
<protein>
    <submittedName>
        <fullName evidence="1">Uncharacterized protein</fullName>
    </submittedName>
</protein>
<comment type="caution">
    <text evidence="1">The sequence shown here is derived from an EMBL/GenBank/DDBJ whole genome shotgun (WGS) entry which is preliminary data.</text>
</comment>
<evidence type="ECO:0000313" key="2">
    <source>
        <dbReference type="Proteomes" id="UP000535890"/>
    </source>
</evidence>
<dbReference type="AlphaFoldDB" id="A0A7Y9J5Q8"/>
<keyword evidence="2" id="KW-1185">Reference proteome</keyword>
<dbReference type="Proteomes" id="UP000535890">
    <property type="component" value="Unassembled WGS sequence"/>
</dbReference>